<keyword evidence="1" id="KW-0862">Zinc</keyword>
<reference evidence="4" key="1">
    <citation type="submission" date="2021-01" db="EMBL/GenBank/DDBJ databases">
        <authorList>
            <person name="Corre E."/>
            <person name="Pelletier E."/>
            <person name="Niang G."/>
            <person name="Scheremetjew M."/>
            <person name="Finn R."/>
            <person name="Kale V."/>
            <person name="Holt S."/>
            <person name="Cochrane G."/>
            <person name="Meng A."/>
            <person name="Brown T."/>
            <person name="Cohen L."/>
        </authorList>
    </citation>
    <scope>NUCLEOTIDE SEQUENCE</scope>
    <source>
        <strain evidence="4">CCMP3105</strain>
    </source>
</reference>
<organism evidence="4">
    <name type="scientific">Alexandrium monilatum</name>
    <dbReference type="NCBI Taxonomy" id="311494"/>
    <lineage>
        <taxon>Eukaryota</taxon>
        <taxon>Sar</taxon>
        <taxon>Alveolata</taxon>
        <taxon>Dinophyceae</taxon>
        <taxon>Gonyaulacales</taxon>
        <taxon>Pyrocystaceae</taxon>
        <taxon>Alexandrium</taxon>
    </lineage>
</organism>
<dbReference type="GO" id="GO:0008270">
    <property type="term" value="F:zinc ion binding"/>
    <property type="evidence" value="ECO:0007669"/>
    <property type="project" value="UniProtKB-KW"/>
</dbReference>
<dbReference type="Pfam" id="PF05206">
    <property type="entry name" value="TRM13"/>
    <property type="match status" value="1"/>
</dbReference>
<gene>
    <name evidence="4" type="ORF">AMON00008_LOCUS57801</name>
</gene>
<dbReference type="InterPro" id="IPR007871">
    <property type="entry name" value="Methyltransferase_TRM13"/>
</dbReference>
<keyword evidence="1" id="KW-0819">tRNA processing</keyword>
<keyword evidence="1" id="KW-0808">Transferase</keyword>
<proteinExistence type="inferred from homology"/>
<feature type="region of interest" description="Disordered" evidence="2">
    <location>
        <begin position="1"/>
        <end position="52"/>
    </location>
</feature>
<feature type="region of interest" description="Disordered" evidence="2">
    <location>
        <begin position="751"/>
        <end position="781"/>
    </location>
</feature>
<comment type="similarity">
    <text evidence="1">Belongs to the methyltransferase TRM13 family.</text>
</comment>
<evidence type="ECO:0000259" key="3">
    <source>
        <dbReference type="Pfam" id="PF05206"/>
    </source>
</evidence>
<feature type="compositionally biased region" description="Low complexity" evidence="2">
    <location>
        <begin position="1"/>
        <end position="16"/>
    </location>
</feature>
<comment type="catalytic activity">
    <reaction evidence="1">
        <text>cytidine(4) in tRNA(Gly)(GCC) + S-adenosyl-L-methionine = 2'-O-methylcytidine(4) in tRNA(Gly)(GCC) + S-adenosyl-L-homocysteine + H(+)</text>
        <dbReference type="Rhea" id="RHEA:43192"/>
        <dbReference type="Rhea" id="RHEA-COMP:10399"/>
        <dbReference type="Rhea" id="RHEA-COMP:10400"/>
        <dbReference type="ChEBI" id="CHEBI:15378"/>
        <dbReference type="ChEBI" id="CHEBI:57856"/>
        <dbReference type="ChEBI" id="CHEBI:59789"/>
        <dbReference type="ChEBI" id="CHEBI:74495"/>
        <dbReference type="ChEBI" id="CHEBI:82748"/>
        <dbReference type="EC" id="2.1.1.225"/>
    </reaction>
</comment>
<comment type="catalytic activity">
    <reaction evidence="1">
        <text>cytidine(4) in tRNA(Pro) + S-adenosyl-L-methionine = 2'-O-methylcytidine(4) in tRNA(Pro) + S-adenosyl-L-homocysteine + H(+)</text>
        <dbReference type="Rhea" id="RHEA:32767"/>
        <dbReference type="Rhea" id="RHEA-COMP:10397"/>
        <dbReference type="Rhea" id="RHEA-COMP:10398"/>
        <dbReference type="ChEBI" id="CHEBI:15378"/>
        <dbReference type="ChEBI" id="CHEBI:57856"/>
        <dbReference type="ChEBI" id="CHEBI:59789"/>
        <dbReference type="ChEBI" id="CHEBI:74495"/>
        <dbReference type="ChEBI" id="CHEBI:82748"/>
        <dbReference type="EC" id="2.1.1.225"/>
    </reaction>
</comment>
<dbReference type="InterPro" id="IPR039044">
    <property type="entry name" value="Trm13"/>
</dbReference>
<dbReference type="PANTHER" id="PTHR12998:SF0">
    <property type="entry name" value="TRNA:M(4)X MODIFICATION ENZYME TRM13 HOMOLOG"/>
    <property type="match status" value="1"/>
</dbReference>
<dbReference type="EMBL" id="HBNR01080879">
    <property type="protein sequence ID" value="CAE4657912.1"/>
    <property type="molecule type" value="Transcribed_RNA"/>
</dbReference>
<dbReference type="PANTHER" id="PTHR12998">
    <property type="entry name" value="TRNA:M(4)X MODIFICATION ENZYME TRM13 HOMOLOG"/>
    <property type="match status" value="1"/>
</dbReference>
<comment type="function">
    <text evidence="1">tRNA methylase which 2'-O-methylates cytidine(4) in tRNA(Pro) and tRNA(Gly)(GCC), and adenosine(4) in tRNA(His).</text>
</comment>
<feature type="region of interest" description="Disordered" evidence="2">
    <location>
        <begin position="159"/>
        <end position="194"/>
    </location>
</feature>
<feature type="compositionally biased region" description="Pro residues" evidence="2">
    <location>
        <begin position="21"/>
        <end position="31"/>
    </location>
</feature>
<evidence type="ECO:0000313" key="4">
    <source>
        <dbReference type="EMBL" id="CAE4657912.1"/>
    </source>
</evidence>
<dbReference type="GO" id="GO:0030488">
    <property type="term" value="P:tRNA methylation"/>
    <property type="evidence" value="ECO:0007669"/>
    <property type="project" value="InterPro"/>
</dbReference>
<comment type="catalytic activity">
    <reaction evidence="1">
        <text>adenosine(4) in tRNA(His) + S-adenosyl-L-methionine = 2'-O-methyladenosine(4) in tRNA(His) + S-adenosyl-L-homocysteine + H(+)</text>
        <dbReference type="Rhea" id="RHEA:43196"/>
        <dbReference type="Rhea" id="RHEA-COMP:10401"/>
        <dbReference type="Rhea" id="RHEA-COMP:10402"/>
        <dbReference type="ChEBI" id="CHEBI:15378"/>
        <dbReference type="ChEBI" id="CHEBI:57856"/>
        <dbReference type="ChEBI" id="CHEBI:59789"/>
        <dbReference type="ChEBI" id="CHEBI:74411"/>
        <dbReference type="ChEBI" id="CHEBI:74477"/>
        <dbReference type="EC" id="2.1.1.225"/>
    </reaction>
</comment>
<name>A0A7S4W775_9DINO</name>
<keyword evidence="1" id="KW-0489">Methyltransferase</keyword>
<keyword evidence="1" id="KW-0479">Metal-binding</keyword>
<protein>
    <recommendedName>
        <fullName evidence="1">tRNA:m(4)X modification enzyme TRM13</fullName>
        <ecNumber evidence="1">2.1.1.225</ecNumber>
    </recommendedName>
</protein>
<dbReference type="AlphaFoldDB" id="A0A7S4W775"/>
<dbReference type="GO" id="GO:0106050">
    <property type="term" value="F:tRNA 2'-O-methyltransferase activity"/>
    <property type="evidence" value="ECO:0007669"/>
    <property type="project" value="UniProtKB-UniRule"/>
</dbReference>
<evidence type="ECO:0000256" key="1">
    <source>
        <dbReference type="RuleBase" id="RU367103"/>
    </source>
</evidence>
<dbReference type="EC" id="2.1.1.225" evidence="1"/>
<evidence type="ECO:0000256" key="2">
    <source>
        <dbReference type="SAM" id="MobiDB-lite"/>
    </source>
</evidence>
<feature type="compositionally biased region" description="Low complexity" evidence="2">
    <location>
        <begin position="759"/>
        <end position="768"/>
    </location>
</feature>
<feature type="domain" description="Methyltransferase TRM13" evidence="3">
    <location>
        <begin position="123"/>
        <end position="357"/>
    </location>
</feature>
<accession>A0A7S4W775</accession>
<keyword evidence="1" id="KW-0949">S-adenosyl-L-methionine</keyword>
<keyword evidence="1" id="KW-0863">Zinc-finger</keyword>
<sequence length="781" mass="81151">MASGLEAEAAVAAEGPGCEGGPPPPPPPEPPEPCHGERRPRHQPMGSHPLDDRIKRVLSWLREVPLSEVSPDPGPSADLSGVVASVLSSSKKHTFQQTKTFKHRAQIEAIAAHCLRLLPPACEVVVELGAGQAVLGHAVSAASGLPLVAIERRGNTDAFDTEPAAASTLPPAGDDGDAGADAPSPAERPPAARRVQADIADEGAWPDAGHVAVLGKHLCGHSSDLAVDAALRLGPRLSLLCLAPCCHAKMRWGCLAPEAQRWLEEAGLPCGADGFALLADVVRLSRVGAPGAGAPTPCGKWRLRQHLNGKEAELMGRRACRAVDEARLARLRAAGLRAELVEYCGAGLTPDNVLILASRAPPEDPDAAPAAAFAPVACQAPSAAPNSASAGVLVELDPTGPPTLQQRLTAYLLEQQLGLFPSLRAAVPVTDALASRVPGLVCVTRDGDAKGAQALLAELARCPLLQRCATRLLPFGRCSASVPALAEEVAAELALAGPGASVRVFARPRELEGEVCSALGPRLLSPTGFTHQLCVLPAAADAAGVLRRALVPRAEVDLSEWAAARKAEAGCRAFWRCFEVASRWPHRFSGAEAVALWTDGQDPESWLERWADRFLPPGAPACELRLLGRPRGQDAEAPDGLAVRPLREGSGPAAGASVLLADVSFSGEDAMDALRRLLAACLAGGAVDAARPLAPSGTAVLRLRCGKRPRAVKRWLREAAKSLEARLAASRVELLHLLGDRDAERTAVFRWSGPPPPAAAAGEAAAEAAEGEASEEASGAA</sequence>